<evidence type="ECO:0000256" key="4">
    <source>
        <dbReference type="ARBA" id="ARBA00022679"/>
    </source>
</evidence>
<evidence type="ECO:0000313" key="8">
    <source>
        <dbReference type="EMBL" id="WOL03782.1"/>
    </source>
</evidence>
<evidence type="ECO:0000259" key="7">
    <source>
        <dbReference type="Pfam" id="PF04577"/>
    </source>
</evidence>
<accession>A0AAQ3KBZ3</accession>
<name>A0AAQ3KBZ3_9LILI</name>
<dbReference type="PANTHER" id="PTHR20961:SF124">
    <property type="entry name" value="GLYCOSYLTRANSFERASE"/>
    <property type="match status" value="1"/>
</dbReference>
<feature type="signal peptide" evidence="6">
    <location>
        <begin position="1"/>
        <end position="21"/>
    </location>
</feature>
<sequence length="441" mass="49332">MSNIALLRLTILCSLLSFTLLLAPRLLSHAAASEEDQENPQPLVQDDEHVAALSLSNSGMFCDRSAFRSDVCFMRGDVRTHSASNSILLVSQNFTAAETIKPYTRKWETGVMDTIAELRLRTVDPDDARAHTCDVRHDVPAVVFSTGGYTGNVYHDFNDGLIPLFITSHQFDRKVVFIVLDHHPWWLARYGKVLSRLSHHPPIDFAGDQRTHCFSEVIVGLRIHGELAVDPARMKNNATIADFRQVLDDAYGPRVKRITTSARSRRPKLVIVQRNGSRAIENEGAVASMAAAAGFRVEVLRPGASTALARIHRAMSTCDAMVGVHGAAMAHILFMRPGTAFVQIVPVGTDWPAAAYYGDPATKMGLRYEAYRILPRESSLLGEYREEDEVLRDPDSVNAKGWETTKKVYLDGQRVTLDLVRFRRSLVRVRQYLISRWTFNS</sequence>
<keyword evidence="5" id="KW-0325">Glycoprotein</keyword>
<evidence type="ECO:0000256" key="6">
    <source>
        <dbReference type="SAM" id="SignalP"/>
    </source>
</evidence>
<dbReference type="InterPro" id="IPR049625">
    <property type="entry name" value="Glyco_transf_61_cat"/>
</dbReference>
<reference evidence="8 9" key="1">
    <citation type="submission" date="2023-10" db="EMBL/GenBank/DDBJ databases">
        <title>Chromosome-scale genome assembly provides insights into flower coloration mechanisms of Canna indica.</title>
        <authorList>
            <person name="Li C."/>
        </authorList>
    </citation>
    <scope>NUCLEOTIDE SEQUENCE [LARGE SCALE GENOMIC DNA]</scope>
    <source>
        <tissue evidence="8">Flower</tissue>
    </source>
</reference>
<organism evidence="8 9">
    <name type="scientific">Canna indica</name>
    <name type="common">Indian-shot</name>
    <dbReference type="NCBI Taxonomy" id="4628"/>
    <lineage>
        <taxon>Eukaryota</taxon>
        <taxon>Viridiplantae</taxon>
        <taxon>Streptophyta</taxon>
        <taxon>Embryophyta</taxon>
        <taxon>Tracheophyta</taxon>
        <taxon>Spermatophyta</taxon>
        <taxon>Magnoliopsida</taxon>
        <taxon>Liliopsida</taxon>
        <taxon>Zingiberales</taxon>
        <taxon>Cannaceae</taxon>
        <taxon>Canna</taxon>
    </lineage>
</organism>
<dbReference type="Pfam" id="PF04577">
    <property type="entry name" value="Glyco_transf_61"/>
    <property type="match status" value="1"/>
</dbReference>
<keyword evidence="9" id="KW-1185">Reference proteome</keyword>
<evidence type="ECO:0000256" key="1">
    <source>
        <dbReference type="ARBA" id="ARBA00004323"/>
    </source>
</evidence>
<evidence type="ECO:0000256" key="2">
    <source>
        <dbReference type="ARBA" id="ARBA00004881"/>
    </source>
</evidence>
<dbReference type="EMBL" id="CP136893">
    <property type="protein sequence ID" value="WOL03782.1"/>
    <property type="molecule type" value="Genomic_DNA"/>
</dbReference>
<proteinExistence type="predicted"/>
<keyword evidence="3" id="KW-0328">Glycosyltransferase</keyword>
<keyword evidence="4" id="KW-0808">Transferase</keyword>
<dbReference type="PANTHER" id="PTHR20961">
    <property type="entry name" value="GLYCOSYLTRANSFERASE"/>
    <property type="match status" value="1"/>
</dbReference>
<dbReference type="GO" id="GO:0000139">
    <property type="term" value="C:Golgi membrane"/>
    <property type="evidence" value="ECO:0007669"/>
    <property type="project" value="UniProtKB-SubCell"/>
</dbReference>
<dbReference type="Proteomes" id="UP001327560">
    <property type="component" value="Chromosome 4"/>
</dbReference>
<dbReference type="GO" id="GO:0016763">
    <property type="term" value="F:pentosyltransferase activity"/>
    <property type="evidence" value="ECO:0007669"/>
    <property type="project" value="UniProtKB-ARBA"/>
</dbReference>
<dbReference type="InterPro" id="IPR007657">
    <property type="entry name" value="Glycosyltransferase_61"/>
</dbReference>
<protein>
    <submittedName>
        <fullName evidence="8">Beta-1,2-xylosyltransferase XYXT1</fullName>
    </submittedName>
</protein>
<comment type="pathway">
    <text evidence="2">Glycan metabolism.</text>
</comment>
<gene>
    <name evidence="8" type="ORF">Cni_G12502</name>
</gene>
<evidence type="ECO:0000256" key="5">
    <source>
        <dbReference type="ARBA" id="ARBA00023180"/>
    </source>
</evidence>
<comment type="subcellular location">
    <subcellularLocation>
        <location evidence="1">Golgi apparatus membrane</location>
        <topology evidence="1">Single-pass type II membrane protein</topology>
    </subcellularLocation>
</comment>
<dbReference type="AlphaFoldDB" id="A0AAQ3KBZ3"/>
<feature type="domain" description="Glycosyltransferase 61 catalytic" evidence="7">
    <location>
        <begin position="245"/>
        <end position="342"/>
    </location>
</feature>
<feature type="chain" id="PRO_5042915752" evidence="6">
    <location>
        <begin position="22"/>
        <end position="441"/>
    </location>
</feature>
<evidence type="ECO:0000256" key="3">
    <source>
        <dbReference type="ARBA" id="ARBA00022676"/>
    </source>
</evidence>
<evidence type="ECO:0000313" key="9">
    <source>
        <dbReference type="Proteomes" id="UP001327560"/>
    </source>
</evidence>
<keyword evidence="6" id="KW-0732">Signal</keyword>